<gene>
    <name evidence="2" type="ordered locus">AZOLI_p50118</name>
</gene>
<dbReference type="InterPro" id="IPR008930">
    <property type="entry name" value="Terpenoid_cyclase/PrenylTrfase"/>
</dbReference>
<name>G7ZI35_AZOL4</name>
<evidence type="ECO:0000313" key="2">
    <source>
        <dbReference type="EMBL" id="CBS91123.1"/>
    </source>
</evidence>
<dbReference type="EMBL" id="FQ311873">
    <property type="protein sequence ID" value="CBS91123.1"/>
    <property type="molecule type" value="Genomic_DNA"/>
</dbReference>
<dbReference type="KEGG" id="ali:AZOLI_p50118"/>
<geneLocation type="plasmid" evidence="2 3">
    <name>AZO_p5</name>
</geneLocation>
<protein>
    <submittedName>
        <fullName evidence="2">Uncharacterized protein</fullName>
    </submittedName>
</protein>
<dbReference type="AlphaFoldDB" id="G7ZI35"/>
<dbReference type="Gene3D" id="1.50.10.20">
    <property type="match status" value="1"/>
</dbReference>
<organism evidence="2 3">
    <name type="scientific">Azospirillum lipoferum (strain 4B)</name>
    <dbReference type="NCBI Taxonomy" id="862719"/>
    <lineage>
        <taxon>Bacteria</taxon>
        <taxon>Pseudomonadati</taxon>
        <taxon>Pseudomonadota</taxon>
        <taxon>Alphaproteobacteria</taxon>
        <taxon>Rhodospirillales</taxon>
        <taxon>Azospirillaceae</taxon>
        <taxon>Azospirillum</taxon>
    </lineage>
</organism>
<keyword evidence="2" id="KW-0614">Plasmid</keyword>
<proteinExistence type="predicted"/>
<feature type="region of interest" description="Disordered" evidence="1">
    <location>
        <begin position="370"/>
        <end position="410"/>
    </location>
</feature>
<dbReference type="SUPFAM" id="SSF48239">
    <property type="entry name" value="Terpenoid cyclases/Protein prenyltransferases"/>
    <property type="match status" value="1"/>
</dbReference>
<sequence>MDRRSFAGACPPDAYPAARLARHCPSWDDWSYRRARFGSPAAHRWGCRAVDELRQPGDWRAVLAAQQDDGSFLSHVRLSSGAVNDRNVFATALVLDRLRAAACRPDIVAARNRALDFLQRCADPSCQGRFGFYRAGHQPAWMLPRLAPDADDTALCNLALLRAGRIDRTEVCRVVREVLLPFRLLYRNERSQPWHRIGALLTWLDPGAFPNPVDCTVNVNVLMLLHASGELWPEAGAITEMLHAAVDWAGGSKMKAVKLSPWYPEPIEFVFAVERAAAAEVPGMAELSGHLQRLEWVVKDKPNDLPICGSSDGRIVWTCPALRSARAIPETGLDAWVNFPRICGSPALCVEEGIATFVRQTTLRSNGPGTWLSGGMAVPSQVKRSPADGHGRGAAPQEIAGQTDVLPADR</sequence>
<keyword evidence="3" id="KW-1185">Reference proteome</keyword>
<dbReference type="HOGENOM" id="CLU_670229_0_0_5"/>
<evidence type="ECO:0000313" key="3">
    <source>
        <dbReference type="Proteomes" id="UP000005667"/>
    </source>
</evidence>
<evidence type="ECO:0000256" key="1">
    <source>
        <dbReference type="SAM" id="MobiDB-lite"/>
    </source>
</evidence>
<dbReference type="Proteomes" id="UP000005667">
    <property type="component" value="Plasmid AZO_p5"/>
</dbReference>
<reference evidence="3" key="1">
    <citation type="journal article" date="2011" name="PLoS Genet.">
        <title>Azospirillum genomes reveal transition of bacteria from aquatic to terrestrial environments.</title>
        <authorList>
            <person name="Wisniewski-Dye F."/>
            <person name="Borziak K."/>
            <person name="Khalsa-Moyers G."/>
            <person name="Alexandre G."/>
            <person name="Sukharnikov L.O."/>
            <person name="Wuichet K."/>
            <person name="Hurst G.B."/>
            <person name="McDonald W.H."/>
            <person name="Robertson J.S."/>
            <person name="Barbe V."/>
            <person name="Calteau A."/>
            <person name="Rouy Z."/>
            <person name="Mangenot S."/>
            <person name="Prigent-Combaret C."/>
            <person name="Normand P."/>
            <person name="Boyer M."/>
            <person name="Siguier P."/>
            <person name="Dessaux Y."/>
            <person name="Elmerich C."/>
            <person name="Condemine G."/>
            <person name="Krishnen G."/>
            <person name="Kennedy I."/>
            <person name="Paterson A.H."/>
            <person name="Gonzalez V."/>
            <person name="Mavingui P."/>
            <person name="Zhulin I.B."/>
        </authorList>
    </citation>
    <scope>NUCLEOTIDE SEQUENCE [LARGE SCALE GENOMIC DNA]</scope>
    <source>
        <strain evidence="3">4B</strain>
    </source>
</reference>
<accession>G7ZI35</accession>